<dbReference type="GO" id="GO:0097363">
    <property type="term" value="F:protein O-acetylglucosaminyltransferase activity"/>
    <property type="evidence" value="ECO:0007669"/>
    <property type="project" value="UniProtKB-EC"/>
</dbReference>
<dbReference type="SUPFAM" id="SSF53756">
    <property type="entry name" value="UDP-Glycosyltransferase/glycogen phosphorylase"/>
    <property type="match status" value="1"/>
</dbReference>
<feature type="repeat" description="TPR" evidence="8">
    <location>
        <begin position="50"/>
        <end position="83"/>
    </location>
</feature>
<name>A0A323UW03_9RHOO</name>
<dbReference type="Pfam" id="PF13844">
    <property type="entry name" value="Glyco_transf_41"/>
    <property type="match status" value="2"/>
</dbReference>
<comment type="pathway">
    <text evidence="1">Protein modification; protein glycosylation.</text>
</comment>
<evidence type="ECO:0000256" key="6">
    <source>
        <dbReference type="ARBA" id="ARBA00022737"/>
    </source>
</evidence>
<feature type="repeat" description="TPR" evidence="8">
    <location>
        <begin position="254"/>
        <end position="287"/>
    </location>
</feature>
<feature type="repeat" description="TPR" evidence="8">
    <location>
        <begin position="220"/>
        <end position="253"/>
    </location>
</feature>
<sequence length="702" mass="76573">MSSSEFVTALQGRGPTAADDQALIALFSAGNMQALLEQAGAWVMAHPGYAFGWKAQGLALLNLQRPDEAAQALRRALDLQPDDAEGWANLGILLQESGKLPEAEDALRRALAVDSQLAAAHGALGVLLSREGRDDEAEAVLRQALSLQPQLPRVNGALGEILARRGQFADAEQSFKQELALEPGNPALINQIGRLILRQRRLGDAVAVFRYLVELAPDFVEGHNNLGVVLQQAGHLTGAEEAFRNALSLRADSAEIYSNLGNVLQRQGRFIEAQSAYRRALALNPRFYDAHSNLVGAMNECENVTPQMRLNEALRYGENLARNVAHRYSEWICPEQPVRLRVGLVSGDLRTHPVAYFTLGVLRALDRSRVEVFAYPSTLEADAMTAEIRAACDHWTPIAGLSDQAAADRIHADGVHVLIDMSGHTADNRLPVFASRPAPVQLSWPGYFATTGVAEIDWFLADAISVPPQQAGQFVERIHYLPDTRLCFTPPPQAPDVVPPPLLQRGRPTFGCFQNLSKLNDAVLSLWARVLVAVPQSRLRVQSRQLDEPESRQRLMQRMQACGLDLANVDLYGGLSREDYLAAYAEVDVVLDTFPYTGGTTTCEALWMGVPTLTVVGDSLIARQGASLMSAAGLPEWVCETADDYVAKAVEVVSDPGHLAELRAGLRARVSASALCDAPRFARQLEAALWSMWSQRDAVGKR</sequence>
<protein>
    <recommendedName>
        <fullName evidence="3">protein O-GlcNAc transferase</fullName>
        <ecNumber evidence="3">2.4.1.255</ecNumber>
    </recommendedName>
</protein>
<dbReference type="SUPFAM" id="SSF48452">
    <property type="entry name" value="TPR-like"/>
    <property type="match status" value="1"/>
</dbReference>
<feature type="repeat" description="TPR" evidence="8">
    <location>
        <begin position="152"/>
        <end position="185"/>
    </location>
</feature>
<comment type="similarity">
    <text evidence="2">Belongs to the glycosyltransferase 41 family. O-GlcNAc transferase subfamily.</text>
</comment>
<feature type="domain" description="O-GlcNAc transferase C-terminal" evidence="9">
    <location>
        <begin position="510"/>
        <end position="684"/>
    </location>
</feature>
<dbReference type="SMART" id="SM00028">
    <property type="entry name" value="TPR"/>
    <property type="match status" value="7"/>
</dbReference>
<dbReference type="PROSITE" id="PS50293">
    <property type="entry name" value="TPR_REGION"/>
    <property type="match status" value="1"/>
</dbReference>
<keyword evidence="7 8" id="KW-0802">TPR repeat</keyword>
<keyword evidence="6" id="KW-0677">Repeat</keyword>
<dbReference type="PANTHER" id="PTHR44835:SF1">
    <property type="entry name" value="PROTEIN O-GLCNAC TRANSFERASE"/>
    <property type="match status" value="1"/>
</dbReference>
<dbReference type="AlphaFoldDB" id="A0A323UW03"/>
<evidence type="ECO:0000256" key="7">
    <source>
        <dbReference type="ARBA" id="ARBA00022803"/>
    </source>
</evidence>
<feature type="repeat" description="TPR" evidence="8">
    <location>
        <begin position="84"/>
        <end position="117"/>
    </location>
</feature>
<dbReference type="RefSeq" id="WP_110523826.1">
    <property type="nucleotide sequence ID" value="NZ_QKOE01000004.1"/>
</dbReference>
<evidence type="ECO:0000256" key="8">
    <source>
        <dbReference type="PROSITE-ProRule" id="PRU00339"/>
    </source>
</evidence>
<evidence type="ECO:0000256" key="2">
    <source>
        <dbReference type="ARBA" id="ARBA00005386"/>
    </source>
</evidence>
<dbReference type="Gene3D" id="1.25.40.10">
    <property type="entry name" value="Tetratricopeptide repeat domain"/>
    <property type="match status" value="4"/>
</dbReference>
<comment type="caution">
    <text evidence="10">The sequence shown here is derived from an EMBL/GenBank/DDBJ whole genome shotgun (WGS) entry which is preliminary data.</text>
</comment>
<organism evidence="10 11">
    <name type="scientific">Parazoarcus communis SWub3 = DSM 12120</name>
    <dbReference type="NCBI Taxonomy" id="1121029"/>
    <lineage>
        <taxon>Bacteria</taxon>
        <taxon>Pseudomonadati</taxon>
        <taxon>Pseudomonadota</taxon>
        <taxon>Betaproteobacteria</taxon>
        <taxon>Rhodocyclales</taxon>
        <taxon>Zoogloeaceae</taxon>
        <taxon>Parazoarcus</taxon>
    </lineage>
</organism>
<dbReference type="EMBL" id="QKOE01000004">
    <property type="protein sequence ID" value="PZA17182.1"/>
    <property type="molecule type" value="Genomic_DNA"/>
</dbReference>
<evidence type="ECO:0000256" key="3">
    <source>
        <dbReference type="ARBA" id="ARBA00011970"/>
    </source>
</evidence>
<proteinExistence type="inferred from homology"/>
<feature type="repeat" description="TPR" evidence="8">
    <location>
        <begin position="118"/>
        <end position="151"/>
    </location>
</feature>
<evidence type="ECO:0000313" key="11">
    <source>
        <dbReference type="Proteomes" id="UP000248259"/>
    </source>
</evidence>
<feature type="domain" description="O-GlcNAc transferase C-terminal" evidence="9">
    <location>
        <begin position="335"/>
        <end position="484"/>
    </location>
</feature>
<accession>A0A323UW03</accession>
<evidence type="ECO:0000256" key="5">
    <source>
        <dbReference type="ARBA" id="ARBA00022679"/>
    </source>
</evidence>
<dbReference type="Gene3D" id="3.40.50.2000">
    <property type="entry name" value="Glycogen Phosphorylase B"/>
    <property type="match status" value="1"/>
</dbReference>
<keyword evidence="4" id="KW-0328">Glycosyltransferase</keyword>
<reference evidence="10 11" key="1">
    <citation type="submission" date="2018-06" db="EMBL/GenBank/DDBJ databases">
        <title>Azoarcus communis strain SWub3 genome.</title>
        <authorList>
            <person name="Zorraquino Salvo V."/>
            <person name="Toubiana D."/>
            <person name="Blumwald E."/>
        </authorList>
    </citation>
    <scope>NUCLEOTIDE SEQUENCE [LARGE SCALE GENOMIC DNA]</scope>
    <source>
        <strain evidence="10 11">SWub3</strain>
    </source>
</reference>
<gene>
    <name evidence="10" type="ORF">DNK49_08075</name>
</gene>
<dbReference type="PROSITE" id="PS50005">
    <property type="entry name" value="TPR"/>
    <property type="match status" value="6"/>
</dbReference>
<dbReference type="InterPro" id="IPR011990">
    <property type="entry name" value="TPR-like_helical_dom_sf"/>
</dbReference>
<dbReference type="InterPro" id="IPR051939">
    <property type="entry name" value="Glycosyltr_41/O-GlcNAc_trsf"/>
</dbReference>
<evidence type="ECO:0000256" key="1">
    <source>
        <dbReference type="ARBA" id="ARBA00004922"/>
    </source>
</evidence>
<dbReference type="InterPro" id="IPR019734">
    <property type="entry name" value="TPR_rpt"/>
</dbReference>
<dbReference type="InterPro" id="IPR029489">
    <property type="entry name" value="OGT/SEC/SPY_C"/>
</dbReference>
<dbReference type="EC" id="2.4.1.255" evidence="3"/>
<dbReference type="Pfam" id="PF13432">
    <property type="entry name" value="TPR_16"/>
    <property type="match status" value="2"/>
</dbReference>
<evidence type="ECO:0000313" key="10">
    <source>
        <dbReference type="EMBL" id="PZA17182.1"/>
    </source>
</evidence>
<dbReference type="Gene3D" id="3.40.50.11380">
    <property type="match status" value="1"/>
</dbReference>
<keyword evidence="5 10" id="KW-0808">Transferase</keyword>
<dbReference type="Pfam" id="PF13424">
    <property type="entry name" value="TPR_12"/>
    <property type="match status" value="1"/>
</dbReference>
<keyword evidence="11" id="KW-1185">Reference proteome</keyword>
<evidence type="ECO:0000259" key="9">
    <source>
        <dbReference type="Pfam" id="PF13844"/>
    </source>
</evidence>
<dbReference type="Proteomes" id="UP000248259">
    <property type="component" value="Unassembled WGS sequence"/>
</dbReference>
<dbReference type="PANTHER" id="PTHR44835">
    <property type="entry name" value="UDP-N-ACETYLGLUCOSAMINE--PEPTIDE N-ACETYLGLUCOSAMINYLTRANSFERASE SPINDLY-RELATED"/>
    <property type="match status" value="1"/>
</dbReference>
<dbReference type="OrthoDB" id="101857at2"/>
<evidence type="ECO:0000256" key="4">
    <source>
        <dbReference type="ARBA" id="ARBA00022676"/>
    </source>
</evidence>